<feature type="compositionally biased region" description="Low complexity" evidence="1">
    <location>
        <begin position="8"/>
        <end position="20"/>
    </location>
</feature>
<comment type="caution">
    <text evidence="2">The sequence shown here is derived from an EMBL/GenBank/DDBJ whole genome shotgun (WGS) entry which is preliminary data.</text>
</comment>
<evidence type="ECO:0000313" key="2">
    <source>
        <dbReference type="EMBL" id="RSX58758.1"/>
    </source>
</evidence>
<dbReference type="GO" id="GO:0005829">
    <property type="term" value="C:cytosol"/>
    <property type="evidence" value="ECO:0007669"/>
    <property type="project" value="TreeGrafter"/>
</dbReference>
<organism evidence="2 3">
    <name type="scientific">Bifidobacterium samirii</name>
    <dbReference type="NCBI Taxonomy" id="2306974"/>
    <lineage>
        <taxon>Bacteria</taxon>
        <taxon>Bacillati</taxon>
        <taxon>Actinomycetota</taxon>
        <taxon>Actinomycetes</taxon>
        <taxon>Bifidobacteriales</taxon>
        <taxon>Bifidobacteriaceae</taxon>
        <taxon>Bifidobacterium</taxon>
    </lineage>
</organism>
<reference evidence="2 3" key="1">
    <citation type="submission" date="2018-09" db="EMBL/GenBank/DDBJ databases">
        <title>Characterization of the phylogenetic diversity of five novel species belonging to the genus Bifidobacterium.</title>
        <authorList>
            <person name="Lugli G.A."/>
            <person name="Duranti S."/>
            <person name="Milani C."/>
        </authorList>
    </citation>
    <scope>NUCLEOTIDE SEQUENCE [LARGE SCALE GENOMIC DNA]</scope>
    <source>
        <strain evidence="2 3">2033B</strain>
    </source>
</reference>
<dbReference type="Proteomes" id="UP000287470">
    <property type="component" value="Unassembled WGS sequence"/>
</dbReference>
<gene>
    <name evidence="2" type="ORF">D2E24_0054</name>
</gene>
<sequence>MTQETTMGAPAAGADAAATTADGGARGRRIVMLDVDGTLVESAPGILASVRHAFEELGYDVPDAAALNRFIGPPLVETFASFGMDAATADEATAAYRRVYANPSFPDPDRPGELIEGRLLGGVYDGVKAMIGELKARGCTVVTATAKPEAMAFPVLDHFGLTPLVDAVYGATLDRSRNRKPQVIAYALDALGYDPAAGDRAVMVGDRDNDVDGARDNGLDCIGCRWGYAEGGELEAHGAVAVAETPADLPDAVDAYFA</sequence>
<proteinExistence type="predicted"/>
<accession>A0A430FX12</accession>
<dbReference type="PANTHER" id="PTHR43434:SF20">
    <property type="entry name" value="5'-NUCLEOTIDASE"/>
    <property type="match status" value="1"/>
</dbReference>
<dbReference type="InterPro" id="IPR050155">
    <property type="entry name" value="HAD-like_hydrolase_sf"/>
</dbReference>
<dbReference type="Gene3D" id="1.10.150.240">
    <property type="entry name" value="Putative phosphatase, domain 2"/>
    <property type="match status" value="1"/>
</dbReference>
<dbReference type="SFLD" id="SFLDG01129">
    <property type="entry name" value="C1.5:_HAD__Beta-PGM__Phosphata"/>
    <property type="match status" value="1"/>
</dbReference>
<dbReference type="InterPro" id="IPR036412">
    <property type="entry name" value="HAD-like_sf"/>
</dbReference>
<dbReference type="PANTHER" id="PTHR43434">
    <property type="entry name" value="PHOSPHOGLYCOLATE PHOSPHATASE"/>
    <property type="match status" value="1"/>
</dbReference>
<feature type="region of interest" description="Disordered" evidence="1">
    <location>
        <begin position="1"/>
        <end position="20"/>
    </location>
</feature>
<dbReference type="GO" id="GO:0004713">
    <property type="term" value="F:protein tyrosine kinase activity"/>
    <property type="evidence" value="ECO:0007669"/>
    <property type="project" value="TreeGrafter"/>
</dbReference>
<dbReference type="InterPro" id="IPR023198">
    <property type="entry name" value="PGP-like_dom2"/>
</dbReference>
<name>A0A430FX12_9BIFI</name>
<dbReference type="InterPro" id="IPR023214">
    <property type="entry name" value="HAD_sf"/>
</dbReference>
<dbReference type="AlphaFoldDB" id="A0A430FX12"/>
<dbReference type="Gene3D" id="3.40.50.1000">
    <property type="entry name" value="HAD superfamily/HAD-like"/>
    <property type="match status" value="1"/>
</dbReference>
<dbReference type="SUPFAM" id="SSF56784">
    <property type="entry name" value="HAD-like"/>
    <property type="match status" value="1"/>
</dbReference>
<dbReference type="SFLD" id="SFLDS00003">
    <property type="entry name" value="Haloacid_Dehalogenase"/>
    <property type="match status" value="1"/>
</dbReference>
<evidence type="ECO:0000313" key="3">
    <source>
        <dbReference type="Proteomes" id="UP000287470"/>
    </source>
</evidence>
<dbReference type="Pfam" id="PF00702">
    <property type="entry name" value="Hydrolase"/>
    <property type="match status" value="1"/>
</dbReference>
<dbReference type="RefSeq" id="WP_164520937.1">
    <property type="nucleotide sequence ID" value="NZ_QXGK01000001.1"/>
</dbReference>
<dbReference type="EMBL" id="QXGK01000001">
    <property type="protein sequence ID" value="RSX58758.1"/>
    <property type="molecule type" value="Genomic_DNA"/>
</dbReference>
<keyword evidence="3" id="KW-1185">Reference proteome</keyword>
<evidence type="ECO:0000256" key="1">
    <source>
        <dbReference type="SAM" id="MobiDB-lite"/>
    </source>
</evidence>
<protein>
    <submittedName>
        <fullName evidence="2">Haloacid dehalogenase</fullName>
    </submittedName>
</protein>